<evidence type="ECO:0000256" key="3">
    <source>
        <dbReference type="ARBA" id="ARBA00022448"/>
    </source>
</evidence>
<dbReference type="PANTHER" id="PTHR30012:SF7">
    <property type="entry name" value="PROTEIN TRANSPORT PROTEIN HOFC HOMOLOG"/>
    <property type="match status" value="1"/>
</dbReference>
<dbReference type="Gene3D" id="1.20.81.30">
    <property type="entry name" value="Type II secretion system (T2SS), domain F"/>
    <property type="match status" value="2"/>
</dbReference>
<sequence>MATATAKPKTNLQRASELGALRSEVSRMTTYDWVALDKRGKRMKGEMPAKNASLVKAELRRQGMNPQTVRERSKPLFGSTGSKVKPGDVAVFSRQIATMMASGVPMVQAFDIISEGQKNIRFKNILLDVKQNIEGGAALHEALGKYPIQFDELYCNLVHAGETSGVLDTVLDTVATYKERTEALKKKIKKALFYPMMVLAVVFVVVLIMMLFVVPVFAKTFQDAGAALPAPTQFVVNASKFVQSYWWLIIGVVVGGVTAIVMAKSRSIKFAHLLDRIALKLPVMGDITRNSAIARFARTLGVTFRAGVPLVEALDAVAGATGSVTYGDAVKQMREDIAVGHQLQLAMKQTGLFPNMVVQMTAIGEESGSLDSMLFKVAEFYEEEVENAVDTLSTLLEPMIMIVLGTIVGGIVVSLYLPIFKLGATIG</sequence>
<feature type="domain" description="Type II secretion system protein GspF" evidence="11">
    <location>
        <begin position="92"/>
        <end position="215"/>
    </location>
</feature>
<dbReference type="InterPro" id="IPR001992">
    <property type="entry name" value="T2SS_GspF/T4SS_PilC_CS"/>
</dbReference>
<keyword evidence="4" id="KW-1003">Cell membrane</keyword>
<accession>A0ABW8JQD5</accession>
<dbReference type="PRINTS" id="PR00812">
    <property type="entry name" value="BCTERIALGSPF"/>
</dbReference>
<keyword evidence="8 10" id="KW-0472">Membrane</keyword>
<evidence type="ECO:0000256" key="2">
    <source>
        <dbReference type="ARBA" id="ARBA00005745"/>
    </source>
</evidence>
<keyword evidence="3 9" id="KW-0813">Transport</keyword>
<evidence type="ECO:0000256" key="7">
    <source>
        <dbReference type="ARBA" id="ARBA00022989"/>
    </source>
</evidence>
<dbReference type="EMBL" id="JADIKM010000001">
    <property type="protein sequence ID" value="MFK2903224.1"/>
    <property type="molecule type" value="Genomic_DNA"/>
</dbReference>
<dbReference type="InterPro" id="IPR042094">
    <property type="entry name" value="T2SS_GspF_sf"/>
</dbReference>
<feature type="transmembrane region" description="Helical" evidence="10">
    <location>
        <begin position="399"/>
        <end position="419"/>
    </location>
</feature>
<dbReference type="PROSITE" id="PS00874">
    <property type="entry name" value="T2SP_F"/>
    <property type="match status" value="1"/>
</dbReference>
<evidence type="ECO:0000313" key="12">
    <source>
        <dbReference type="EMBL" id="MFK2903224.1"/>
    </source>
</evidence>
<dbReference type="Proteomes" id="UP001620460">
    <property type="component" value="Unassembled WGS sequence"/>
</dbReference>
<feature type="transmembrane region" description="Helical" evidence="10">
    <location>
        <begin position="245"/>
        <end position="263"/>
    </location>
</feature>
<dbReference type="RefSeq" id="WP_404630480.1">
    <property type="nucleotide sequence ID" value="NZ_JADIKM010000001.1"/>
</dbReference>
<keyword evidence="13" id="KW-1185">Reference proteome</keyword>
<comment type="caution">
    <text evidence="12">The sequence shown here is derived from an EMBL/GenBank/DDBJ whole genome shotgun (WGS) entry which is preliminary data.</text>
</comment>
<dbReference type="InterPro" id="IPR003004">
    <property type="entry name" value="GspF/PilC"/>
</dbReference>
<evidence type="ECO:0000256" key="1">
    <source>
        <dbReference type="ARBA" id="ARBA00004429"/>
    </source>
</evidence>
<feature type="transmembrane region" description="Helical" evidence="10">
    <location>
        <begin position="192"/>
        <end position="218"/>
    </location>
</feature>
<evidence type="ECO:0000256" key="6">
    <source>
        <dbReference type="ARBA" id="ARBA00022692"/>
    </source>
</evidence>
<protein>
    <submittedName>
        <fullName evidence="12">Type II secretion system F family protein</fullName>
    </submittedName>
</protein>
<reference evidence="12 13" key="1">
    <citation type="submission" date="2020-10" db="EMBL/GenBank/DDBJ databases">
        <title>Phylogeny of dyella-like bacteria.</title>
        <authorList>
            <person name="Fu J."/>
        </authorList>
    </citation>
    <scope>NUCLEOTIDE SEQUENCE [LARGE SCALE GENOMIC DNA]</scope>
    <source>
        <strain evidence="12 13">Gsoil3046</strain>
    </source>
</reference>
<name>A0ABW8JQD5_9GAMM</name>
<evidence type="ECO:0000259" key="11">
    <source>
        <dbReference type="Pfam" id="PF00482"/>
    </source>
</evidence>
<keyword evidence="5" id="KW-0997">Cell inner membrane</keyword>
<evidence type="ECO:0000256" key="8">
    <source>
        <dbReference type="ARBA" id="ARBA00023136"/>
    </source>
</evidence>
<evidence type="ECO:0000256" key="5">
    <source>
        <dbReference type="ARBA" id="ARBA00022519"/>
    </source>
</evidence>
<evidence type="ECO:0000256" key="10">
    <source>
        <dbReference type="SAM" id="Phobius"/>
    </source>
</evidence>
<dbReference type="Pfam" id="PF00482">
    <property type="entry name" value="T2SSF"/>
    <property type="match status" value="2"/>
</dbReference>
<organism evidence="12 13">
    <name type="scientific">Dyella ginsengisoli</name>
    <dbReference type="NCBI Taxonomy" id="363848"/>
    <lineage>
        <taxon>Bacteria</taxon>
        <taxon>Pseudomonadati</taxon>
        <taxon>Pseudomonadota</taxon>
        <taxon>Gammaproteobacteria</taxon>
        <taxon>Lysobacterales</taxon>
        <taxon>Rhodanobacteraceae</taxon>
        <taxon>Dyella</taxon>
    </lineage>
</organism>
<dbReference type="InterPro" id="IPR018076">
    <property type="entry name" value="T2SS_GspF_dom"/>
</dbReference>
<proteinExistence type="inferred from homology"/>
<keyword evidence="6 9" id="KW-0812">Transmembrane</keyword>
<gene>
    <name evidence="12" type="ORF">ISP17_04555</name>
</gene>
<dbReference type="PANTHER" id="PTHR30012">
    <property type="entry name" value="GENERAL SECRETION PATHWAY PROTEIN"/>
    <property type="match status" value="1"/>
</dbReference>
<evidence type="ECO:0000313" key="13">
    <source>
        <dbReference type="Proteomes" id="UP001620460"/>
    </source>
</evidence>
<evidence type="ECO:0000256" key="9">
    <source>
        <dbReference type="RuleBase" id="RU003923"/>
    </source>
</evidence>
<feature type="domain" description="Type II secretion system protein GspF" evidence="11">
    <location>
        <begin position="296"/>
        <end position="418"/>
    </location>
</feature>
<keyword evidence="7 10" id="KW-1133">Transmembrane helix</keyword>
<evidence type="ECO:0000256" key="4">
    <source>
        <dbReference type="ARBA" id="ARBA00022475"/>
    </source>
</evidence>
<comment type="similarity">
    <text evidence="2 9">Belongs to the GSP F family.</text>
</comment>
<comment type="subcellular location">
    <subcellularLocation>
        <location evidence="1 9">Cell inner membrane</location>
        <topology evidence="1 9">Multi-pass membrane protein</topology>
    </subcellularLocation>
</comment>